<evidence type="ECO:0000256" key="2">
    <source>
        <dbReference type="ARBA" id="ARBA00022448"/>
    </source>
</evidence>
<keyword evidence="6" id="KW-1278">Translocase</keyword>
<dbReference type="PROSITE" id="PS50893">
    <property type="entry name" value="ABC_TRANSPORTER_2"/>
    <property type="match status" value="1"/>
</dbReference>
<evidence type="ECO:0000256" key="6">
    <source>
        <dbReference type="ARBA" id="ARBA00022967"/>
    </source>
</evidence>
<dbReference type="InterPro" id="IPR003439">
    <property type="entry name" value="ABC_transporter-like_ATP-bd"/>
</dbReference>
<organism evidence="10 11">
    <name type="scientific">Evansella vedderi</name>
    <dbReference type="NCBI Taxonomy" id="38282"/>
    <lineage>
        <taxon>Bacteria</taxon>
        <taxon>Bacillati</taxon>
        <taxon>Bacillota</taxon>
        <taxon>Bacilli</taxon>
        <taxon>Bacillales</taxon>
        <taxon>Bacillaceae</taxon>
        <taxon>Evansella</taxon>
    </lineage>
</organism>
<dbReference type="SMART" id="SM00382">
    <property type="entry name" value="AAA"/>
    <property type="match status" value="1"/>
</dbReference>
<proteinExistence type="inferred from homology"/>
<comment type="subunit">
    <text evidence="8">Forms a stable energy-coupling factor (ECF) transporter complex composed of 2 membrane-embedded substrate-binding proteins (S component), 2 ATP-binding proteins (A component) and 2 transmembrane proteins (T component).</text>
</comment>
<dbReference type="RefSeq" id="WP_307327535.1">
    <property type="nucleotide sequence ID" value="NZ_JAUSUG010000014.1"/>
</dbReference>
<dbReference type="GO" id="GO:0016787">
    <property type="term" value="F:hydrolase activity"/>
    <property type="evidence" value="ECO:0007669"/>
    <property type="project" value="UniProtKB-KW"/>
</dbReference>
<dbReference type="PANTHER" id="PTHR43553">
    <property type="entry name" value="HEAVY METAL TRANSPORTER"/>
    <property type="match status" value="1"/>
</dbReference>
<sequence length="288" mass="32494">MQITATDVAYTYMKDTPFEKKALHNFNIRLKNHTYTAIIGQTGSGKSTFVQLLNGLLKPTEGEVTIGDWKIYKDTKEKELYFIRKRVGMVFQFPEHQLFDETVLKDVMYGPINFGKSKKEAEEISKEMLTLVGIEPDLYERSPFELSGGQMRRVAIAGVLAIEPSVLILDEPTAGLDPQGHEGIMNILFQWYKGSDERSIILVTHQMEDASRYAEHIIVMDKGELAMEGTPEEVFAQQKELEALGLGIPETVKLLKLLKEKSGDKKINTVKFTLGDTVEEILSFLGKD</sequence>
<dbReference type="InterPro" id="IPR003593">
    <property type="entry name" value="AAA+_ATPase"/>
</dbReference>
<evidence type="ECO:0000256" key="8">
    <source>
        <dbReference type="RuleBase" id="RU365104"/>
    </source>
</evidence>
<evidence type="ECO:0000256" key="4">
    <source>
        <dbReference type="ARBA" id="ARBA00022741"/>
    </source>
</evidence>
<dbReference type="CDD" id="cd03225">
    <property type="entry name" value="ABC_cobalt_CbiO_domain1"/>
    <property type="match status" value="1"/>
</dbReference>
<comment type="caution">
    <text evidence="10">The sequence shown here is derived from an EMBL/GenBank/DDBJ whole genome shotgun (WGS) entry which is preliminary data.</text>
</comment>
<dbReference type="Gene3D" id="3.40.50.300">
    <property type="entry name" value="P-loop containing nucleotide triphosphate hydrolases"/>
    <property type="match status" value="1"/>
</dbReference>
<gene>
    <name evidence="10" type="ORF">J2S74_003434</name>
</gene>
<keyword evidence="3 8" id="KW-1003">Cell membrane</keyword>
<dbReference type="EMBL" id="JAUSUG010000014">
    <property type="protein sequence ID" value="MDQ0256035.1"/>
    <property type="molecule type" value="Genomic_DNA"/>
</dbReference>
<comment type="function">
    <text evidence="8">ATP-binding (A) component of a common energy-coupling factor (ECF) ABC-transporter complex.</text>
</comment>
<feature type="domain" description="ABC transporter" evidence="9">
    <location>
        <begin position="3"/>
        <end position="247"/>
    </location>
</feature>
<evidence type="ECO:0000256" key="5">
    <source>
        <dbReference type="ARBA" id="ARBA00022840"/>
    </source>
</evidence>
<keyword evidence="11" id="KW-1185">Reference proteome</keyword>
<dbReference type="PANTHER" id="PTHR43553:SF27">
    <property type="entry name" value="ENERGY-COUPLING FACTOR TRANSPORTER ATP-BINDING PROTEIN ECFA2"/>
    <property type="match status" value="1"/>
</dbReference>
<dbReference type="InterPro" id="IPR017871">
    <property type="entry name" value="ABC_transporter-like_CS"/>
</dbReference>
<dbReference type="InterPro" id="IPR050095">
    <property type="entry name" value="ECF_ABC_transporter_ATP-bd"/>
</dbReference>
<evidence type="ECO:0000256" key="1">
    <source>
        <dbReference type="ARBA" id="ARBA00004202"/>
    </source>
</evidence>
<keyword evidence="5 8" id="KW-0067">ATP-binding</keyword>
<evidence type="ECO:0000256" key="7">
    <source>
        <dbReference type="ARBA" id="ARBA00023136"/>
    </source>
</evidence>
<evidence type="ECO:0000313" key="11">
    <source>
        <dbReference type="Proteomes" id="UP001230005"/>
    </source>
</evidence>
<keyword evidence="10" id="KW-0378">Hydrolase</keyword>
<dbReference type="Pfam" id="PF00005">
    <property type="entry name" value="ABC_tran"/>
    <property type="match status" value="1"/>
</dbReference>
<dbReference type="PROSITE" id="PS00211">
    <property type="entry name" value="ABC_TRANSPORTER_1"/>
    <property type="match status" value="1"/>
</dbReference>
<keyword evidence="4 8" id="KW-0547">Nucleotide-binding</keyword>
<evidence type="ECO:0000256" key="3">
    <source>
        <dbReference type="ARBA" id="ARBA00022475"/>
    </source>
</evidence>
<dbReference type="Proteomes" id="UP001230005">
    <property type="component" value="Unassembled WGS sequence"/>
</dbReference>
<dbReference type="InterPro" id="IPR027417">
    <property type="entry name" value="P-loop_NTPase"/>
</dbReference>
<keyword evidence="2 8" id="KW-0813">Transport</keyword>
<dbReference type="NCBIfam" id="TIGR04521">
    <property type="entry name" value="ECF_ATPase_2"/>
    <property type="match status" value="1"/>
</dbReference>
<evidence type="ECO:0000259" key="9">
    <source>
        <dbReference type="PROSITE" id="PS50893"/>
    </source>
</evidence>
<comment type="similarity">
    <text evidence="8">Belongs to the ABC transporter superfamily. Energy-coupling factor EcfA family.</text>
</comment>
<name>A0ABT9ZXR3_9BACI</name>
<comment type="subcellular location">
    <subcellularLocation>
        <location evidence="1 8">Cell membrane</location>
        <topology evidence="1 8">Peripheral membrane protein</topology>
    </subcellularLocation>
</comment>
<dbReference type="GO" id="GO:0005524">
    <property type="term" value="F:ATP binding"/>
    <property type="evidence" value="ECO:0007669"/>
    <property type="project" value="UniProtKB-KW"/>
</dbReference>
<keyword evidence="7 8" id="KW-0472">Membrane</keyword>
<dbReference type="SUPFAM" id="SSF52540">
    <property type="entry name" value="P-loop containing nucleoside triphosphate hydrolases"/>
    <property type="match status" value="1"/>
</dbReference>
<dbReference type="EC" id="7.-.-.-" evidence="8"/>
<evidence type="ECO:0000313" key="10">
    <source>
        <dbReference type="EMBL" id="MDQ0256035.1"/>
    </source>
</evidence>
<protein>
    <recommendedName>
        <fullName evidence="8">Energy-coupling factor transporter ATP-binding protein EcfA2</fullName>
        <ecNumber evidence="8">7.-.-.-</ecNumber>
    </recommendedName>
</protein>
<dbReference type="InterPro" id="IPR015856">
    <property type="entry name" value="ABC_transpr_CbiO/EcfA_su"/>
</dbReference>
<reference evidence="10 11" key="1">
    <citation type="submission" date="2023-07" db="EMBL/GenBank/DDBJ databases">
        <title>Genomic Encyclopedia of Type Strains, Phase IV (KMG-IV): sequencing the most valuable type-strain genomes for metagenomic binning, comparative biology and taxonomic classification.</title>
        <authorList>
            <person name="Goeker M."/>
        </authorList>
    </citation>
    <scope>NUCLEOTIDE SEQUENCE [LARGE SCALE GENOMIC DNA]</scope>
    <source>
        <strain evidence="10 11">DSM 9768</strain>
    </source>
</reference>
<accession>A0ABT9ZXR3</accession>
<dbReference type="InterPro" id="IPR030946">
    <property type="entry name" value="EcfA2"/>
</dbReference>